<dbReference type="NCBIfam" id="TIGR00152">
    <property type="entry name" value="dephospho-CoA kinase"/>
    <property type="match status" value="1"/>
</dbReference>
<dbReference type="AlphaFoldDB" id="A2SD29"/>
<organism evidence="7 8">
    <name type="scientific">Methylibium petroleiphilum (strain ATCC BAA-1232 / LMG 22953 / PM1)</name>
    <dbReference type="NCBI Taxonomy" id="420662"/>
    <lineage>
        <taxon>Bacteria</taxon>
        <taxon>Pseudomonadati</taxon>
        <taxon>Pseudomonadota</taxon>
        <taxon>Betaproteobacteria</taxon>
        <taxon>Burkholderiales</taxon>
        <taxon>Sphaerotilaceae</taxon>
        <taxon>Methylibium</taxon>
    </lineage>
</organism>
<dbReference type="PANTHER" id="PTHR10695">
    <property type="entry name" value="DEPHOSPHO-COA KINASE-RELATED"/>
    <property type="match status" value="1"/>
</dbReference>
<dbReference type="PROSITE" id="PS51219">
    <property type="entry name" value="DPCK"/>
    <property type="match status" value="1"/>
</dbReference>
<dbReference type="HOGENOM" id="CLU_057180_1_2_4"/>
<dbReference type="UniPathway" id="UPA00241">
    <property type="reaction ID" value="UER00356"/>
</dbReference>
<keyword evidence="3 5" id="KW-0067">ATP-binding</keyword>
<dbReference type="EMBL" id="CP000555">
    <property type="protein sequence ID" value="ABM93468.1"/>
    <property type="molecule type" value="Genomic_DNA"/>
</dbReference>
<evidence type="ECO:0000313" key="7">
    <source>
        <dbReference type="EMBL" id="ABM93468.1"/>
    </source>
</evidence>
<keyword evidence="4 5" id="KW-0173">Coenzyme A biosynthesis</keyword>
<dbReference type="GO" id="GO:0005524">
    <property type="term" value="F:ATP binding"/>
    <property type="evidence" value="ECO:0007669"/>
    <property type="project" value="UniProtKB-UniRule"/>
</dbReference>
<dbReference type="KEGG" id="mpt:Mpe_A0506"/>
<evidence type="ECO:0000313" key="8">
    <source>
        <dbReference type="Proteomes" id="UP000000366"/>
    </source>
</evidence>
<dbReference type="Gene3D" id="3.40.50.300">
    <property type="entry name" value="P-loop containing nucleotide triphosphate hydrolases"/>
    <property type="match status" value="1"/>
</dbReference>
<evidence type="ECO:0000256" key="3">
    <source>
        <dbReference type="ARBA" id="ARBA00022840"/>
    </source>
</evidence>
<dbReference type="GO" id="GO:0005737">
    <property type="term" value="C:cytoplasm"/>
    <property type="evidence" value="ECO:0007669"/>
    <property type="project" value="UniProtKB-SubCell"/>
</dbReference>
<reference evidence="7 8" key="1">
    <citation type="journal article" date="2007" name="J. Bacteriol.">
        <title>Whole-genome analysis of the methyl tert-butyl ether-degrading beta-proteobacterium Methylibium petroleiphilum PM1.</title>
        <authorList>
            <person name="Kane S.R."/>
            <person name="Chakicherla A.Y."/>
            <person name="Chain P.S.G."/>
            <person name="Schmidt R."/>
            <person name="Shin M.W."/>
            <person name="Legler T.C."/>
            <person name="Scow K.M."/>
            <person name="Larimer F.W."/>
            <person name="Lucas S.M."/>
            <person name="Richardson P.M."/>
            <person name="Hristova K.R."/>
        </authorList>
    </citation>
    <scope>NUCLEOTIDE SEQUENCE [LARGE SCALE GENOMIC DNA]</scope>
    <source>
        <strain evidence="8">ATCC BAA-1232 / LMG 22953 / PM1</strain>
    </source>
</reference>
<dbReference type="SUPFAM" id="SSF52540">
    <property type="entry name" value="P-loop containing nucleoside triphosphate hydrolases"/>
    <property type="match status" value="1"/>
</dbReference>
<dbReference type="PANTHER" id="PTHR10695:SF46">
    <property type="entry name" value="BIFUNCTIONAL COENZYME A SYNTHASE-RELATED"/>
    <property type="match status" value="1"/>
</dbReference>
<name>A2SD29_METPP</name>
<protein>
    <recommendedName>
        <fullName evidence="5 6">Dephospho-CoA kinase</fullName>
        <ecNumber evidence="5 6">2.7.1.24</ecNumber>
    </recommendedName>
    <alternativeName>
        <fullName evidence="5">Dephosphocoenzyme A kinase</fullName>
    </alternativeName>
</protein>
<keyword evidence="8" id="KW-1185">Reference proteome</keyword>
<dbReference type="STRING" id="420662.Mpe_A0506"/>
<accession>A2SD29</accession>
<dbReference type="eggNOG" id="COG0237">
    <property type="taxonomic scope" value="Bacteria"/>
</dbReference>
<dbReference type="HAMAP" id="MF_00376">
    <property type="entry name" value="Dephospho_CoA_kinase"/>
    <property type="match status" value="1"/>
</dbReference>
<evidence type="ECO:0000256" key="4">
    <source>
        <dbReference type="ARBA" id="ARBA00022993"/>
    </source>
</evidence>
<gene>
    <name evidence="5" type="primary">coaE</name>
    <name evidence="7" type="ordered locus">Mpe_A0506</name>
</gene>
<evidence type="ECO:0000256" key="6">
    <source>
        <dbReference type="NCBIfam" id="TIGR00152"/>
    </source>
</evidence>
<dbReference type="CDD" id="cd02022">
    <property type="entry name" value="DPCK"/>
    <property type="match status" value="1"/>
</dbReference>
<dbReference type="GO" id="GO:0004140">
    <property type="term" value="F:dephospho-CoA kinase activity"/>
    <property type="evidence" value="ECO:0007669"/>
    <property type="project" value="UniProtKB-UniRule"/>
</dbReference>
<feature type="binding site" evidence="5">
    <location>
        <begin position="17"/>
        <end position="22"/>
    </location>
    <ligand>
        <name>ATP</name>
        <dbReference type="ChEBI" id="CHEBI:30616"/>
    </ligand>
</feature>
<evidence type="ECO:0000256" key="2">
    <source>
        <dbReference type="ARBA" id="ARBA00022741"/>
    </source>
</evidence>
<comment type="similarity">
    <text evidence="1 5">Belongs to the CoaE family.</text>
</comment>
<dbReference type="EC" id="2.7.1.24" evidence="5 6"/>
<proteinExistence type="inferred from homology"/>
<dbReference type="GO" id="GO:0015937">
    <property type="term" value="P:coenzyme A biosynthetic process"/>
    <property type="evidence" value="ECO:0007669"/>
    <property type="project" value="UniProtKB-UniRule"/>
</dbReference>
<dbReference type="Proteomes" id="UP000000366">
    <property type="component" value="Chromosome"/>
</dbReference>
<comment type="catalytic activity">
    <reaction evidence="5">
        <text>3'-dephospho-CoA + ATP = ADP + CoA + H(+)</text>
        <dbReference type="Rhea" id="RHEA:18245"/>
        <dbReference type="ChEBI" id="CHEBI:15378"/>
        <dbReference type="ChEBI" id="CHEBI:30616"/>
        <dbReference type="ChEBI" id="CHEBI:57287"/>
        <dbReference type="ChEBI" id="CHEBI:57328"/>
        <dbReference type="ChEBI" id="CHEBI:456216"/>
        <dbReference type="EC" id="2.7.1.24"/>
    </reaction>
</comment>
<comment type="subcellular location">
    <subcellularLocation>
        <location evidence="5">Cytoplasm</location>
    </subcellularLocation>
</comment>
<keyword evidence="5 7" id="KW-0808">Transferase</keyword>
<dbReference type="Pfam" id="PF01121">
    <property type="entry name" value="CoaE"/>
    <property type="match status" value="1"/>
</dbReference>
<keyword evidence="5" id="KW-0963">Cytoplasm</keyword>
<evidence type="ECO:0000256" key="1">
    <source>
        <dbReference type="ARBA" id="ARBA00009018"/>
    </source>
</evidence>
<comment type="function">
    <text evidence="5">Catalyzes the phosphorylation of the 3'-hydroxyl group of dephosphocoenzyme A to form coenzyme A.</text>
</comment>
<dbReference type="InterPro" id="IPR027417">
    <property type="entry name" value="P-loop_NTPase"/>
</dbReference>
<keyword evidence="5 7" id="KW-0418">Kinase</keyword>
<comment type="pathway">
    <text evidence="5">Cofactor biosynthesis; coenzyme A biosynthesis; CoA from (R)-pantothenate: step 5/5.</text>
</comment>
<dbReference type="RefSeq" id="WP_011828106.1">
    <property type="nucleotide sequence ID" value="NC_008825.1"/>
</dbReference>
<keyword evidence="2 5" id="KW-0547">Nucleotide-binding</keyword>
<dbReference type="InterPro" id="IPR001977">
    <property type="entry name" value="Depp_CoAkinase"/>
</dbReference>
<sequence>MGSERISLRIGLTGGIGSGKSTVAALLEGRGALLVDTDAIARRLSAPGGAALPALRAQFGPDCIDRADGGLDRVWMRAQAFADPAVRLQLEAILHPLIRDETEQFARAGVDAACVVFDVPLLVESDRWRDRVDRVLVVDCPEEVQVARVARRSGWTPDEVRRVMAQQAPRPLRRAAADAVIDNRGDSLDALRTVIDVLWKHWMAVDR</sequence>
<evidence type="ECO:0000256" key="5">
    <source>
        <dbReference type="HAMAP-Rule" id="MF_00376"/>
    </source>
</evidence>